<evidence type="ECO:0000313" key="1">
    <source>
        <dbReference type="EMBL" id="KAK4447303.1"/>
    </source>
</evidence>
<dbReference type="AlphaFoldDB" id="A0AAV9GGK6"/>
<gene>
    <name evidence="1" type="ORF">QBC34DRAFT_409821</name>
</gene>
<keyword evidence="2" id="KW-1185">Reference proteome</keyword>
<sequence length="73" mass="8870">MSSHNRGDWYEETLRQKYNNPRLLIQVLDKMYGQGNYKVRTFMNRWILSLPQPFQAGDLDVIEDHIRFHYNPN</sequence>
<protein>
    <submittedName>
        <fullName evidence="1">Uncharacterized protein</fullName>
    </submittedName>
</protein>
<accession>A0AAV9GGK6</accession>
<reference evidence="1" key="1">
    <citation type="journal article" date="2023" name="Mol. Phylogenet. Evol.">
        <title>Genome-scale phylogeny and comparative genomics of the fungal order Sordariales.</title>
        <authorList>
            <person name="Hensen N."/>
            <person name="Bonometti L."/>
            <person name="Westerberg I."/>
            <person name="Brannstrom I.O."/>
            <person name="Guillou S."/>
            <person name="Cros-Aarteil S."/>
            <person name="Calhoun S."/>
            <person name="Haridas S."/>
            <person name="Kuo A."/>
            <person name="Mondo S."/>
            <person name="Pangilinan J."/>
            <person name="Riley R."/>
            <person name="LaButti K."/>
            <person name="Andreopoulos B."/>
            <person name="Lipzen A."/>
            <person name="Chen C."/>
            <person name="Yan M."/>
            <person name="Daum C."/>
            <person name="Ng V."/>
            <person name="Clum A."/>
            <person name="Steindorff A."/>
            <person name="Ohm R.A."/>
            <person name="Martin F."/>
            <person name="Silar P."/>
            <person name="Natvig D.O."/>
            <person name="Lalanne C."/>
            <person name="Gautier V."/>
            <person name="Ament-Velasquez S.L."/>
            <person name="Kruys A."/>
            <person name="Hutchinson M.I."/>
            <person name="Powell A.J."/>
            <person name="Barry K."/>
            <person name="Miller A.N."/>
            <person name="Grigoriev I.V."/>
            <person name="Debuchy R."/>
            <person name="Gladieux P."/>
            <person name="Hiltunen Thoren M."/>
            <person name="Johannesson H."/>
        </authorList>
    </citation>
    <scope>NUCLEOTIDE SEQUENCE</scope>
    <source>
        <strain evidence="1">PSN243</strain>
    </source>
</reference>
<dbReference type="Proteomes" id="UP001321760">
    <property type="component" value="Unassembled WGS sequence"/>
</dbReference>
<proteinExistence type="predicted"/>
<organism evidence="1 2">
    <name type="scientific">Podospora aff. communis PSN243</name>
    <dbReference type="NCBI Taxonomy" id="3040156"/>
    <lineage>
        <taxon>Eukaryota</taxon>
        <taxon>Fungi</taxon>
        <taxon>Dikarya</taxon>
        <taxon>Ascomycota</taxon>
        <taxon>Pezizomycotina</taxon>
        <taxon>Sordariomycetes</taxon>
        <taxon>Sordariomycetidae</taxon>
        <taxon>Sordariales</taxon>
        <taxon>Podosporaceae</taxon>
        <taxon>Podospora</taxon>
    </lineage>
</organism>
<evidence type="ECO:0000313" key="2">
    <source>
        <dbReference type="Proteomes" id="UP001321760"/>
    </source>
</evidence>
<reference evidence="1" key="2">
    <citation type="submission" date="2023-05" db="EMBL/GenBank/DDBJ databases">
        <authorList>
            <consortium name="Lawrence Berkeley National Laboratory"/>
            <person name="Steindorff A."/>
            <person name="Hensen N."/>
            <person name="Bonometti L."/>
            <person name="Westerberg I."/>
            <person name="Brannstrom I.O."/>
            <person name="Guillou S."/>
            <person name="Cros-Aarteil S."/>
            <person name="Calhoun S."/>
            <person name="Haridas S."/>
            <person name="Kuo A."/>
            <person name="Mondo S."/>
            <person name="Pangilinan J."/>
            <person name="Riley R."/>
            <person name="Labutti K."/>
            <person name="Andreopoulos B."/>
            <person name="Lipzen A."/>
            <person name="Chen C."/>
            <person name="Yanf M."/>
            <person name="Daum C."/>
            <person name="Ng V."/>
            <person name="Clum A."/>
            <person name="Ohm R."/>
            <person name="Martin F."/>
            <person name="Silar P."/>
            <person name="Natvig D."/>
            <person name="Lalanne C."/>
            <person name="Gautier V."/>
            <person name="Ament-Velasquez S.L."/>
            <person name="Kruys A."/>
            <person name="Hutchinson M.I."/>
            <person name="Powell A.J."/>
            <person name="Barry K."/>
            <person name="Miller A.N."/>
            <person name="Grigoriev I.V."/>
            <person name="Debuchy R."/>
            <person name="Gladieux P."/>
            <person name="Thoren M.H."/>
            <person name="Johannesson H."/>
        </authorList>
    </citation>
    <scope>NUCLEOTIDE SEQUENCE</scope>
    <source>
        <strain evidence="1">PSN243</strain>
    </source>
</reference>
<name>A0AAV9GGK6_9PEZI</name>
<comment type="caution">
    <text evidence="1">The sequence shown here is derived from an EMBL/GenBank/DDBJ whole genome shotgun (WGS) entry which is preliminary data.</text>
</comment>
<dbReference type="EMBL" id="MU865950">
    <property type="protein sequence ID" value="KAK4447303.1"/>
    <property type="molecule type" value="Genomic_DNA"/>
</dbReference>